<dbReference type="Proteomes" id="UP000244929">
    <property type="component" value="Chromosome"/>
</dbReference>
<feature type="signal peptide" evidence="1">
    <location>
        <begin position="1"/>
        <end position="18"/>
    </location>
</feature>
<evidence type="ECO:0000259" key="2">
    <source>
        <dbReference type="Pfam" id="PF02129"/>
    </source>
</evidence>
<protein>
    <submittedName>
        <fullName evidence="3">Alpha/beta hydrolase</fullName>
    </submittedName>
</protein>
<sequence length="465" mass="50974">MKKALALLLLFLSVTLFAQDITGPWHGLLTFPGGELRVTIDISKTETGTYTATMLVPEQSPKPIPVTDIFFESNILAFGIPAAGIDYKGTLENNVFKGTFTQNSYPIPLDLGREEVKVKAKVRPQEPAKPYPYYTEDVVFKNEKAGITLAGTLTLPKKEGTYPVVVLITGSGQQNRDEELLGHKPFLVLADYLTKHGIAVLRYDDRGTGSSQGTFARATSEDFATDAEAAFRYMKTRKEINKNKIGLAGHSEGGTIAPMVASKNPDVAFIVLMAGTAIPGDELMLLQNYMMGKANGMPEEELTKLGAINKQLYNAIKEEADTNTLKARLQTIFDKELKPLFISKGVPKDQVAQYIDVQVNELASAWYSNFVRYNPGPALEKVQCPILAINGEKDLQVAPTANLDAIKRAAQKSGNKKVTTKLLPGLNHLFQESKTGSPSEYGEIEQTFSPLALNEIATWILKQVK</sequence>
<dbReference type="KEGG" id="falb:HYN59_00725"/>
<dbReference type="AlphaFoldDB" id="A0A2S1QTI1"/>
<keyword evidence="3" id="KW-0378">Hydrolase</keyword>
<feature type="domain" description="Xaa-Pro dipeptidyl-peptidase-like" evidence="2">
    <location>
        <begin position="146"/>
        <end position="400"/>
    </location>
</feature>
<dbReference type="OrthoDB" id="9809549at2"/>
<dbReference type="InterPro" id="IPR000383">
    <property type="entry name" value="Xaa-Pro-like_dom"/>
</dbReference>
<accession>A0A2S1QTI1</accession>
<dbReference type="RefSeq" id="WP_108776443.1">
    <property type="nucleotide sequence ID" value="NZ_CP029186.1"/>
</dbReference>
<evidence type="ECO:0000313" key="3">
    <source>
        <dbReference type="EMBL" id="AWH83727.1"/>
    </source>
</evidence>
<dbReference type="EMBL" id="CP029186">
    <property type="protein sequence ID" value="AWH83727.1"/>
    <property type="molecule type" value="Genomic_DNA"/>
</dbReference>
<dbReference type="PANTHER" id="PTHR43265">
    <property type="entry name" value="ESTERASE ESTD"/>
    <property type="match status" value="1"/>
</dbReference>
<name>A0A2S1QTI1_9FLAO</name>
<feature type="chain" id="PRO_5015658347" evidence="1">
    <location>
        <begin position="19"/>
        <end position="465"/>
    </location>
</feature>
<keyword evidence="4" id="KW-1185">Reference proteome</keyword>
<organism evidence="3 4">
    <name type="scientific">Flavobacterium album</name>
    <dbReference type="NCBI Taxonomy" id="2175091"/>
    <lineage>
        <taxon>Bacteria</taxon>
        <taxon>Pseudomonadati</taxon>
        <taxon>Bacteroidota</taxon>
        <taxon>Flavobacteriia</taxon>
        <taxon>Flavobacteriales</taxon>
        <taxon>Flavobacteriaceae</taxon>
        <taxon>Flavobacterium</taxon>
    </lineage>
</organism>
<dbReference type="PANTHER" id="PTHR43265:SF1">
    <property type="entry name" value="ESTERASE ESTD"/>
    <property type="match status" value="1"/>
</dbReference>
<gene>
    <name evidence="3" type="ORF">HYN59_00725</name>
</gene>
<reference evidence="3 4" key="1">
    <citation type="submission" date="2018-04" db="EMBL/GenBank/DDBJ databases">
        <title>Genome sequencing of Flavobacterium sp. HYN0059.</title>
        <authorList>
            <person name="Yi H."/>
            <person name="Baek C."/>
        </authorList>
    </citation>
    <scope>NUCLEOTIDE SEQUENCE [LARGE SCALE GENOMIC DNA]</scope>
    <source>
        <strain evidence="3 4">HYN0059</strain>
    </source>
</reference>
<evidence type="ECO:0000256" key="1">
    <source>
        <dbReference type="SAM" id="SignalP"/>
    </source>
</evidence>
<dbReference type="GO" id="GO:0052689">
    <property type="term" value="F:carboxylic ester hydrolase activity"/>
    <property type="evidence" value="ECO:0007669"/>
    <property type="project" value="TreeGrafter"/>
</dbReference>
<proteinExistence type="predicted"/>
<dbReference type="Pfam" id="PF02129">
    <property type="entry name" value="Peptidase_S15"/>
    <property type="match status" value="1"/>
</dbReference>
<keyword evidence="1" id="KW-0732">Signal</keyword>
<dbReference type="InterPro" id="IPR053145">
    <property type="entry name" value="AB_hydrolase_Est10"/>
</dbReference>
<dbReference type="InterPro" id="IPR029058">
    <property type="entry name" value="AB_hydrolase_fold"/>
</dbReference>
<dbReference type="SUPFAM" id="SSF53474">
    <property type="entry name" value="alpha/beta-Hydrolases"/>
    <property type="match status" value="1"/>
</dbReference>
<dbReference type="Gene3D" id="3.40.50.1820">
    <property type="entry name" value="alpha/beta hydrolase"/>
    <property type="match status" value="1"/>
</dbReference>
<evidence type="ECO:0000313" key="4">
    <source>
        <dbReference type="Proteomes" id="UP000244929"/>
    </source>
</evidence>